<comment type="caution">
    <text evidence="1">The sequence shown here is derived from an EMBL/GenBank/DDBJ whole genome shotgun (WGS) entry which is preliminary data.</text>
</comment>
<sequence>MTVGEETVGDDDYDVWFQEQVRRGLREADDPKTEWVSHDQVKADIASQRAALQRRIEGTGGDYTRCGTPLVYTGRLELQPDILTESCEQKKPDREAPPST</sequence>
<accession>A0A071ME31</accession>
<organism evidence="1">
    <name type="scientific">Burkholderia cenocepacia</name>
    <dbReference type="NCBI Taxonomy" id="95486"/>
    <lineage>
        <taxon>Bacteria</taxon>
        <taxon>Pseudomonadati</taxon>
        <taxon>Pseudomonadota</taxon>
        <taxon>Betaproteobacteria</taxon>
        <taxon>Burkholderiales</taxon>
        <taxon>Burkholderiaceae</taxon>
        <taxon>Burkholderia</taxon>
        <taxon>Burkholderia cepacia complex</taxon>
    </lineage>
</organism>
<dbReference type="EMBL" id="JJOA01000012">
    <property type="protein sequence ID" value="KEA58850.1"/>
    <property type="molecule type" value="Genomic_DNA"/>
</dbReference>
<dbReference type="AlphaFoldDB" id="A0A071ME31"/>
<protein>
    <submittedName>
        <fullName evidence="1">Uncharacterized protein</fullName>
    </submittedName>
</protein>
<gene>
    <name evidence="1" type="ORF">DT99_13665</name>
</gene>
<evidence type="ECO:0000313" key="1">
    <source>
        <dbReference type="EMBL" id="KEA58850.1"/>
    </source>
</evidence>
<name>A0A071ME31_9BURK</name>
<reference evidence="1" key="1">
    <citation type="submission" date="2014-04" db="EMBL/GenBank/DDBJ databases">
        <title>In planta biocontrol of soil-borne Fusarium wilt of banana through a plant endophytic bacterium, Burkholderia cenocepacia 869T2.</title>
        <authorList>
            <person name="Ho Y.-N."/>
            <person name="Chiang H.-M."/>
            <person name="Chao C.-P."/>
            <person name="Su C.-C."/>
            <person name="Hsu H.-F."/>
            <person name="Guo C.-T."/>
            <person name="Hsieh J.-L."/>
            <person name="Huang C.-C."/>
        </authorList>
    </citation>
    <scope>NUCLEOTIDE SEQUENCE [LARGE SCALE GENOMIC DNA]</scope>
    <source>
        <strain evidence="1">869T2</strain>
    </source>
</reference>
<proteinExistence type="predicted"/>
<dbReference type="Gene3D" id="6.20.450.20">
    <property type="match status" value="1"/>
</dbReference>